<dbReference type="NCBIfam" id="TIGR01891">
    <property type="entry name" value="amidohydrolases"/>
    <property type="match status" value="1"/>
</dbReference>
<evidence type="ECO:0000259" key="2">
    <source>
        <dbReference type="Pfam" id="PF07687"/>
    </source>
</evidence>
<organism evidence="3 4">
    <name type="scientific">Alteribacter lacisalsi</name>
    <dbReference type="NCBI Taxonomy" id="2045244"/>
    <lineage>
        <taxon>Bacteria</taxon>
        <taxon>Bacillati</taxon>
        <taxon>Bacillota</taxon>
        <taxon>Bacilli</taxon>
        <taxon>Bacillales</taxon>
        <taxon>Bacillaceae</taxon>
        <taxon>Alteribacter</taxon>
    </lineage>
</organism>
<dbReference type="InterPro" id="IPR036264">
    <property type="entry name" value="Bact_exopeptidase_dim_dom"/>
</dbReference>
<evidence type="ECO:0000313" key="4">
    <source>
        <dbReference type="Proteomes" id="UP000248066"/>
    </source>
</evidence>
<protein>
    <submittedName>
        <fullName evidence="3">Amidohydrolase</fullName>
    </submittedName>
</protein>
<feature type="binding site" evidence="1">
    <location>
        <position position="88"/>
    </location>
    <ligand>
        <name>Mn(2+)</name>
        <dbReference type="ChEBI" id="CHEBI:29035"/>
        <label>2</label>
    </ligand>
</feature>
<dbReference type="GO" id="GO:0016787">
    <property type="term" value="F:hydrolase activity"/>
    <property type="evidence" value="ECO:0007669"/>
    <property type="project" value="UniProtKB-KW"/>
</dbReference>
<gene>
    <name evidence="3" type="ORF">CR205_03600</name>
</gene>
<name>A0A2W0HCG6_9BACI</name>
<dbReference type="GO" id="GO:0046872">
    <property type="term" value="F:metal ion binding"/>
    <property type="evidence" value="ECO:0007669"/>
    <property type="project" value="UniProtKB-KW"/>
</dbReference>
<dbReference type="OrthoDB" id="9776731at2"/>
<comment type="cofactor">
    <cofactor evidence="1">
        <name>Mn(2+)</name>
        <dbReference type="ChEBI" id="CHEBI:29035"/>
    </cofactor>
    <text evidence="1">The Mn(2+) ion enhances activity.</text>
</comment>
<dbReference type="SUPFAM" id="SSF55031">
    <property type="entry name" value="Bacterial exopeptidase dimerisation domain"/>
    <property type="match status" value="1"/>
</dbReference>
<keyword evidence="4" id="KW-1185">Reference proteome</keyword>
<sequence>MTANTETLNEIFEHLHKNPELSWEETETTAWLKAFIESKGVSVRTFDDCTGLTAEIGNGSPVVAVRADIDALWQEVNGTFQANHSCGHDAHMTIVLGTFLELLEKRDQLSGTVRFIFQPAEEKGTGALKMVEKGVVDDADYLFGMHLRPFQELGPGEFAPAISHGAARLIEGSIRGDDAHGARPHLNTNAVQVGAELVMAINGMHFDPMVPQSMKVTGFQAGGKSANIIPGSAAFSVDARAQKNEVMDAMTSQFDRLIHMVADYHNIEISTEVKADMPAAILNEEATAVMEEGIIEALGTDACRPAIVTTGGDDFHFYTIKRPHVKATMLAVGCGLSPGLHHPDMTFDRSAIPDAVKVMTCAVQKALET</sequence>
<feature type="domain" description="Peptidase M20 dimerisation" evidence="2">
    <location>
        <begin position="174"/>
        <end position="257"/>
    </location>
</feature>
<evidence type="ECO:0000256" key="1">
    <source>
        <dbReference type="PIRSR" id="PIRSR005962-1"/>
    </source>
</evidence>
<dbReference type="PANTHER" id="PTHR11014:SF122">
    <property type="entry name" value="AMIDOHYDROLASE AMHX"/>
    <property type="match status" value="1"/>
</dbReference>
<reference evidence="3 4" key="1">
    <citation type="submission" date="2017-10" db="EMBL/GenBank/DDBJ databases">
        <title>Bacillus sp. nov., a halophilic bacterium isolated from a Yangshapao Lake.</title>
        <authorList>
            <person name="Wang H."/>
        </authorList>
    </citation>
    <scope>NUCLEOTIDE SEQUENCE [LARGE SCALE GENOMIC DNA]</scope>
    <source>
        <strain evidence="3 4">YSP-3</strain>
    </source>
</reference>
<dbReference type="Gene3D" id="3.40.630.10">
    <property type="entry name" value="Zn peptidases"/>
    <property type="match status" value="1"/>
</dbReference>
<dbReference type="AlphaFoldDB" id="A0A2W0HCG6"/>
<accession>A0A2W0HCG6</accession>
<feature type="binding site" evidence="1">
    <location>
        <position position="86"/>
    </location>
    <ligand>
        <name>Mn(2+)</name>
        <dbReference type="ChEBI" id="CHEBI:29035"/>
        <label>2</label>
    </ligand>
</feature>
<dbReference type="Pfam" id="PF01546">
    <property type="entry name" value="Peptidase_M20"/>
    <property type="match status" value="1"/>
</dbReference>
<dbReference type="RefSeq" id="WP_110517025.1">
    <property type="nucleotide sequence ID" value="NZ_PDOF01000001.1"/>
</dbReference>
<keyword evidence="3" id="KW-0378">Hydrolase</keyword>
<dbReference type="InterPro" id="IPR002933">
    <property type="entry name" value="Peptidase_M20"/>
</dbReference>
<keyword evidence="1" id="KW-0479">Metal-binding</keyword>
<dbReference type="InterPro" id="IPR017439">
    <property type="entry name" value="Amidohydrolase"/>
</dbReference>
<dbReference type="InterPro" id="IPR037484">
    <property type="entry name" value="AmhX-like"/>
</dbReference>
<dbReference type="SUPFAM" id="SSF53187">
    <property type="entry name" value="Zn-dependent exopeptidases"/>
    <property type="match status" value="1"/>
</dbReference>
<dbReference type="Pfam" id="PF07687">
    <property type="entry name" value="M20_dimer"/>
    <property type="match status" value="1"/>
</dbReference>
<dbReference type="Gene3D" id="3.30.70.360">
    <property type="match status" value="1"/>
</dbReference>
<dbReference type="InterPro" id="IPR011650">
    <property type="entry name" value="Peptidase_M20_dimer"/>
</dbReference>
<feature type="binding site" evidence="1">
    <location>
        <position position="146"/>
    </location>
    <ligand>
        <name>Mn(2+)</name>
        <dbReference type="ChEBI" id="CHEBI:29035"/>
        <label>2</label>
    </ligand>
</feature>
<feature type="binding site" evidence="1">
    <location>
        <position position="122"/>
    </location>
    <ligand>
        <name>Mn(2+)</name>
        <dbReference type="ChEBI" id="CHEBI:29035"/>
        <label>2</label>
    </ligand>
</feature>
<comment type="caution">
    <text evidence="3">The sequence shown here is derived from an EMBL/GenBank/DDBJ whole genome shotgun (WGS) entry which is preliminary data.</text>
</comment>
<dbReference type="CDD" id="cd08018">
    <property type="entry name" value="M20_Acy1_amhX-like"/>
    <property type="match status" value="1"/>
</dbReference>
<dbReference type="PIRSF" id="PIRSF005962">
    <property type="entry name" value="Pept_M20D_amidohydro"/>
    <property type="match status" value="1"/>
</dbReference>
<dbReference type="Proteomes" id="UP000248066">
    <property type="component" value="Unassembled WGS sequence"/>
</dbReference>
<evidence type="ECO:0000313" key="3">
    <source>
        <dbReference type="EMBL" id="PYZ97690.1"/>
    </source>
</evidence>
<feature type="binding site" evidence="1">
    <location>
        <position position="341"/>
    </location>
    <ligand>
        <name>Mn(2+)</name>
        <dbReference type="ChEBI" id="CHEBI:29035"/>
        <label>2</label>
    </ligand>
</feature>
<dbReference type="PANTHER" id="PTHR11014">
    <property type="entry name" value="PEPTIDASE M20 FAMILY MEMBER"/>
    <property type="match status" value="1"/>
</dbReference>
<dbReference type="EMBL" id="PDOF01000001">
    <property type="protein sequence ID" value="PYZ97690.1"/>
    <property type="molecule type" value="Genomic_DNA"/>
</dbReference>
<keyword evidence="1" id="KW-0464">Manganese</keyword>
<proteinExistence type="predicted"/>